<dbReference type="GO" id="GO:0032049">
    <property type="term" value="P:cardiolipin biosynthetic process"/>
    <property type="evidence" value="ECO:0007669"/>
    <property type="project" value="UniProtKB-UniRule"/>
</dbReference>
<keyword evidence="2" id="KW-1003">Cell membrane</keyword>
<dbReference type="InterPro" id="IPR001736">
    <property type="entry name" value="PLipase_D/transphosphatidylase"/>
</dbReference>
<name>A0A810PVJ6_9FIRM</name>
<evidence type="ECO:0000256" key="6">
    <source>
        <dbReference type="ARBA" id="ARBA00022989"/>
    </source>
</evidence>
<keyword evidence="4 9" id="KW-0812">Transmembrane</keyword>
<evidence type="ECO:0000256" key="3">
    <source>
        <dbReference type="ARBA" id="ARBA00022679"/>
    </source>
</evidence>
<keyword evidence="3" id="KW-0808">Transferase</keyword>
<comment type="subcellular location">
    <subcellularLocation>
        <location evidence="1">Cell membrane</location>
    </subcellularLocation>
</comment>
<dbReference type="PROSITE" id="PS50035">
    <property type="entry name" value="PLD"/>
    <property type="match status" value="2"/>
</dbReference>
<dbReference type="CDD" id="cd09154">
    <property type="entry name" value="PLDc_SMU_988_like_1"/>
    <property type="match status" value="1"/>
</dbReference>
<evidence type="ECO:0000256" key="5">
    <source>
        <dbReference type="ARBA" id="ARBA00022737"/>
    </source>
</evidence>
<evidence type="ECO:0000256" key="2">
    <source>
        <dbReference type="ARBA" id="ARBA00022475"/>
    </source>
</evidence>
<feature type="transmembrane region" description="Helical" evidence="9">
    <location>
        <begin position="21"/>
        <end position="45"/>
    </location>
</feature>
<feature type="transmembrane region" description="Helical" evidence="9">
    <location>
        <begin position="86"/>
        <end position="104"/>
    </location>
</feature>
<dbReference type="AlphaFoldDB" id="A0A810PVJ6"/>
<dbReference type="Pfam" id="PF13091">
    <property type="entry name" value="PLDc_2"/>
    <property type="match status" value="2"/>
</dbReference>
<proteinExistence type="predicted"/>
<reference evidence="11" key="1">
    <citation type="submission" date="2020-09" db="EMBL/GenBank/DDBJ databases">
        <title>New species isolated from human feces.</title>
        <authorList>
            <person name="Kitahara M."/>
            <person name="Shigeno Y."/>
            <person name="Shime M."/>
            <person name="Matsumoto Y."/>
            <person name="Nakamura S."/>
            <person name="Motooka D."/>
            <person name="Fukuoka S."/>
            <person name="Nishikawa H."/>
            <person name="Benno Y."/>
        </authorList>
    </citation>
    <scope>NUCLEOTIDE SEQUENCE</scope>
    <source>
        <strain evidence="11">MM50</strain>
    </source>
</reference>
<organism evidence="11 12">
    <name type="scientific">Vescimonas coprocola</name>
    <dbReference type="NCBI Taxonomy" id="2714355"/>
    <lineage>
        <taxon>Bacteria</taxon>
        <taxon>Bacillati</taxon>
        <taxon>Bacillota</taxon>
        <taxon>Clostridia</taxon>
        <taxon>Eubacteriales</taxon>
        <taxon>Oscillospiraceae</taxon>
        <taxon>Vescimonas</taxon>
    </lineage>
</organism>
<gene>
    <name evidence="11" type="ORF">MM50RIKEN_00220</name>
</gene>
<keyword evidence="7 9" id="KW-0472">Membrane</keyword>
<accession>A0A810PVJ6</accession>
<evidence type="ECO:0000313" key="11">
    <source>
        <dbReference type="EMBL" id="BCK80259.1"/>
    </source>
</evidence>
<keyword evidence="12" id="KW-1185">Reference proteome</keyword>
<feature type="transmembrane region" description="Helical" evidence="9">
    <location>
        <begin position="57"/>
        <end position="74"/>
    </location>
</feature>
<dbReference type="CDD" id="cd09160">
    <property type="entry name" value="PLDc_SMU_988_like_2"/>
    <property type="match status" value="1"/>
</dbReference>
<keyword evidence="5" id="KW-0677">Repeat</keyword>
<keyword evidence="6 9" id="KW-1133">Transmembrane helix</keyword>
<sequence>MDKKKREQENVLRLVKKSRKGLLRVVFSRFGLMALLLILELVLLWMMWRWFNNDFEWFAAVQGVFTVLMFFHLFNSDMDATGKLTWMFLLAVIPIPASIFLWFTEKDVGHRTLKRLVQQRIDESRDLLHQDPEVLRDPEIESSGTDDLCRYLNRSGSFPLYANTETKFFPQGEDKFAALLEELQKAEKFIFLEYFIIDEGYMWGSILKILADKAAQGVDVRVLYDGMLEISTLPWDYPRRLEKLGIRCKAFAPIQPFLSTHYNYRDHRKILVIDGKVAFTGGVNLADEYINRKERFGHWKDTAILLRGEAVQSFTLMFLQMWNLTEKEPRWDEALLPSPPVEAEGYVMPYCDCPLDDYKVGESVYMDILNRAKDYVHIMTPYLILDNEMETALKFAAQRGVDVKLILPGIPDKKAAYALAKSHYQYLTAAGVKLYEYTPGFVHAKIFASDDVKAVVGTINLDYRSLYHHFECAAYLYGGPTVGDVERDFQRTLEQCRRVTPETIRHEKLGYKLGGSLMKLVAPLL</sequence>
<dbReference type="NCBIfam" id="TIGR04265">
    <property type="entry name" value="bac_cardiolipin"/>
    <property type="match status" value="1"/>
</dbReference>
<dbReference type="InterPro" id="IPR022924">
    <property type="entry name" value="Cardiolipin_synthase"/>
</dbReference>
<dbReference type="Gene3D" id="3.30.870.10">
    <property type="entry name" value="Endonuclease Chain A"/>
    <property type="match status" value="2"/>
</dbReference>
<dbReference type="GO" id="GO:0008808">
    <property type="term" value="F:cardiolipin synthase activity"/>
    <property type="evidence" value="ECO:0007669"/>
    <property type="project" value="UniProtKB-UniRule"/>
</dbReference>
<dbReference type="Proteomes" id="UP000681035">
    <property type="component" value="Chromosome"/>
</dbReference>
<feature type="domain" description="PLD phosphodiesterase" evidence="10">
    <location>
        <begin position="438"/>
        <end position="465"/>
    </location>
</feature>
<evidence type="ECO:0000259" key="10">
    <source>
        <dbReference type="PROSITE" id="PS50035"/>
    </source>
</evidence>
<dbReference type="KEGG" id="vcop:MM50RIKEN_00220"/>
<dbReference type="PANTHER" id="PTHR21248">
    <property type="entry name" value="CARDIOLIPIN SYNTHASE"/>
    <property type="match status" value="1"/>
</dbReference>
<evidence type="ECO:0000256" key="7">
    <source>
        <dbReference type="ARBA" id="ARBA00023136"/>
    </source>
</evidence>
<dbReference type="GO" id="GO:0005886">
    <property type="term" value="C:plasma membrane"/>
    <property type="evidence" value="ECO:0007669"/>
    <property type="project" value="UniProtKB-SubCell"/>
</dbReference>
<evidence type="ECO:0000256" key="9">
    <source>
        <dbReference type="SAM" id="Phobius"/>
    </source>
</evidence>
<dbReference type="EC" id="2.7.8.-" evidence="8"/>
<feature type="domain" description="PLD phosphodiesterase" evidence="10">
    <location>
        <begin position="262"/>
        <end position="289"/>
    </location>
</feature>
<dbReference type="PANTHER" id="PTHR21248:SF22">
    <property type="entry name" value="PHOSPHOLIPASE D"/>
    <property type="match status" value="1"/>
</dbReference>
<evidence type="ECO:0000256" key="8">
    <source>
        <dbReference type="NCBIfam" id="TIGR04265"/>
    </source>
</evidence>
<dbReference type="SUPFAM" id="SSF56024">
    <property type="entry name" value="Phospholipase D/nuclease"/>
    <property type="match status" value="2"/>
</dbReference>
<evidence type="ECO:0000256" key="1">
    <source>
        <dbReference type="ARBA" id="ARBA00004236"/>
    </source>
</evidence>
<evidence type="ECO:0000313" key="12">
    <source>
        <dbReference type="Proteomes" id="UP000681035"/>
    </source>
</evidence>
<dbReference type="EMBL" id="AP023418">
    <property type="protein sequence ID" value="BCK80259.1"/>
    <property type="molecule type" value="Genomic_DNA"/>
</dbReference>
<dbReference type="InterPro" id="IPR025202">
    <property type="entry name" value="PLD-like_dom"/>
</dbReference>
<protein>
    <recommendedName>
        <fullName evidence="8">Cardiolipin synthase</fullName>
        <ecNumber evidence="8">2.7.8.-</ecNumber>
    </recommendedName>
</protein>
<dbReference type="SMART" id="SM00155">
    <property type="entry name" value="PLDc"/>
    <property type="match status" value="2"/>
</dbReference>
<evidence type="ECO:0000256" key="4">
    <source>
        <dbReference type="ARBA" id="ARBA00022692"/>
    </source>
</evidence>